<evidence type="ECO:0000313" key="3">
    <source>
        <dbReference type="Proteomes" id="UP001341840"/>
    </source>
</evidence>
<reference evidence="2 3" key="1">
    <citation type="journal article" date="2023" name="Plants (Basel)">
        <title>Bridging the Gap: Combining Genomics and Transcriptomics Approaches to Understand Stylosanthes scabra, an Orphan Legume from the Brazilian Caatinga.</title>
        <authorList>
            <person name="Ferreira-Neto J.R.C."/>
            <person name="da Silva M.D."/>
            <person name="Binneck E."/>
            <person name="de Melo N.F."/>
            <person name="da Silva R.H."/>
            <person name="de Melo A.L.T.M."/>
            <person name="Pandolfi V."/>
            <person name="Bustamante F.O."/>
            <person name="Brasileiro-Vidal A.C."/>
            <person name="Benko-Iseppon A.M."/>
        </authorList>
    </citation>
    <scope>NUCLEOTIDE SEQUENCE [LARGE SCALE GENOMIC DNA]</scope>
    <source>
        <tissue evidence="2">Leaves</tissue>
    </source>
</reference>
<dbReference type="EMBL" id="JASCZI010060545">
    <property type="protein sequence ID" value="MED6133733.1"/>
    <property type="molecule type" value="Genomic_DNA"/>
</dbReference>
<comment type="caution">
    <text evidence="2">The sequence shown here is derived from an EMBL/GenBank/DDBJ whole genome shotgun (WGS) entry which is preliminary data.</text>
</comment>
<organism evidence="2 3">
    <name type="scientific">Stylosanthes scabra</name>
    <dbReference type="NCBI Taxonomy" id="79078"/>
    <lineage>
        <taxon>Eukaryota</taxon>
        <taxon>Viridiplantae</taxon>
        <taxon>Streptophyta</taxon>
        <taxon>Embryophyta</taxon>
        <taxon>Tracheophyta</taxon>
        <taxon>Spermatophyta</taxon>
        <taxon>Magnoliopsida</taxon>
        <taxon>eudicotyledons</taxon>
        <taxon>Gunneridae</taxon>
        <taxon>Pentapetalae</taxon>
        <taxon>rosids</taxon>
        <taxon>fabids</taxon>
        <taxon>Fabales</taxon>
        <taxon>Fabaceae</taxon>
        <taxon>Papilionoideae</taxon>
        <taxon>50 kb inversion clade</taxon>
        <taxon>dalbergioids sensu lato</taxon>
        <taxon>Dalbergieae</taxon>
        <taxon>Pterocarpus clade</taxon>
        <taxon>Stylosanthes</taxon>
    </lineage>
</organism>
<dbReference type="Proteomes" id="UP001341840">
    <property type="component" value="Unassembled WGS sequence"/>
</dbReference>
<evidence type="ECO:0000313" key="2">
    <source>
        <dbReference type="EMBL" id="MED6133733.1"/>
    </source>
</evidence>
<evidence type="ECO:0000256" key="1">
    <source>
        <dbReference type="SAM" id="MobiDB-lite"/>
    </source>
</evidence>
<feature type="region of interest" description="Disordered" evidence="1">
    <location>
        <begin position="56"/>
        <end position="140"/>
    </location>
</feature>
<feature type="compositionally biased region" description="Basic residues" evidence="1">
    <location>
        <begin position="56"/>
        <end position="66"/>
    </location>
</feature>
<name>A0ABU6SD88_9FABA</name>
<keyword evidence="3" id="KW-1185">Reference proteome</keyword>
<accession>A0ABU6SD88</accession>
<proteinExistence type="predicted"/>
<feature type="compositionally biased region" description="Low complexity" evidence="1">
    <location>
        <begin position="84"/>
        <end position="125"/>
    </location>
</feature>
<protein>
    <submittedName>
        <fullName evidence="2">Uncharacterized protein</fullName>
    </submittedName>
</protein>
<sequence>MTRGSLIKRSHRLSPTGALFLIYGNAFHHHHHPLTRHPPTLSRRSAVPQPVHLSYHRCRRSSRAPWKKSQPLSSQRRHPATPHLIPLSSSSPSPLVQRRRSVVALEASAVSSYPSPGSPSSSSKKSSSRRVRFPSPSSSLRLSLPWSSGVVGNMAVFVAKTQTYTSI</sequence>
<gene>
    <name evidence="2" type="ORF">PIB30_030822</name>
</gene>